<evidence type="ECO:0000313" key="2">
    <source>
        <dbReference type="Proteomes" id="UP000298138"/>
    </source>
</evidence>
<keyword evidence="2" id="KW-1185">Reference proteome</keyword>
<sequence length="155" mass="17329">MSENNSGTKLSFDFQIRGPQLDPNLCSRLKCGTKRNISSEKVDVAQMALKITSNHRSGSSVRHFRIFASSADHGSNIRPFIVSHFSLANRTCFLHGDLEGSTPRYWYSPHTRRVPVSHTNNASNIETKLCHSNTTHSLWAKKPTRHNAVAPAFTP</sequence>
<evidence type="ECO:0000313" key="1">
    <source>
        <dbReference type="EMBL" id="TGZ81373.1"/>
    </source>
</evidence>
<proteinExistence type="predicted"/>
<dbReference type="InParanoid" id="A0A4S2MXN4"/>
<name>A0A4S2MXN4_9PEZI</name>
<accession>A0A4S2MXN4</accession>
<reference evidence="1 2" key="1">
    <citation type="submission" date="2019-04" db="EMBL/GenBank/DDBJ databases">
        <title>Comparative genomics and transcriptomics to analyze fruiting body development in filamentous ascomycetes.</title>
        <authorList>
            <consortium name="DOE Joint Genome Institute"/>
            <person name="Lutkenhaus R."/>
            <person name="Traeger S."/>
            <person name="Breuer J."/>
            <person name="Kuo A."/>
            <person name="Lipzen A."/>
            <person name="Pangilinan J."/>
            <person name="Dilworth D."/>
            <person name="Sandor L."/>
            <person name="Poggeler S."/>
            <person name="Barry K."/>
            <person name="Grigoriev I.V."/>
            <person name="Nowrousian M."/>
        </authorList>
    </citation>
    <scope>NUCLEOTIDE SEQUENCE [LARGE SCALE GENOMIC DNA]</scope>
    <source>
        <strain evidence="1 2">CBS 389.68</strain>
    </source>
</reference>
<gene>
    <name evidence="1" type="ORF">EX30DRAFT_348578</name>
</gene>
<dbReference type="EMBL" id="ML220119">
    <property type="protein sequence ID" value="TGZ81373.1"/>
    <property type="molecule type" value="Genomic_DNA"/>
</dbReference>
<dbReference type="AlphaFoldDB" id="A0A4S2MXN4"/>
<protein>
    <submittedName>
        <fullName evidence="1">Uncharacterized protein</fullName>
    </submittedName>
</protein>
<organism evidence="1 2">
    <name type="scientific">Ascodesmis nigricans</name>
    <dbReference type="NCBI Taxonomy" id="341454"/>
    <lineage>
        <taxon>Eukaryota</taxon>
        <taxon>Fungi</taxon>
        <taxon>Dikarya</taxon>
        <taxon>Ascomycota</taxon>
        <taxon>Pezizomycotina</taxon>
        <taxon>Pezizomycetes</taxon>
        <taxon>Pezizales</taxon>
        <taxon>Ascodesmidaceae</taxon>
        <taxon>Ascodesmis</taxon>
    </lineage>
</organism>
<dbReference type="Proteomes" id="UP000298138">
    <property type="component" value="Unassembled WGS sequence"/>
</dbReference>